<sequence length="216" mass="23076">MFKSSYPLSGLVLTSSRCTLTATMSRRHESLPFPEKGAPSRAASLTFKAHGDNSQFSVQVFGALRGALFATVGSVPSPKYHSIGLKFPLSFALSTPYAVYLFLHHGVCFLSGQRYWYNKKPGKFIFPLFPRFVLAHSYSKSCNLGSPPAGSHCGNIYGEIVSNKCGTNSSNNEDDGGPCGGGYKGGASVTCTGNQMPIAASTPDEKRWACRPGDGD</sequence>
<protein>
    <submittedName>
        <fullName evidence="2">Uncharacterized protein</fullName>
    </submittedName>
</protein>
<feature type="region of interest" description="Disordered" evidence="1">
    <location>
        <begin position="196"/>
        <end position="216"/>
    </location>
</feature>
<evidence type="ECO:0000313" key="2">
    <source>
        <dbReference type="EMBL" id="CAL1713637.1"/>
    </source>
</evidence>
<keyword evidence="3" id="KW-1185">Reference proteome</keyword>
<name>A0ABP1E318_9APHY</name>
<reference evidence="3" key="1">
    <citation type="submission" date="2024-04" db="EMBL/GenBank/DDBJ databases">
        <authorList>
            <person name="Shaw F."/>
            <person name="Minotto A."/>
        </authorList>
    </citation>
    <scope>NUCLEOTIDE SEQUENCE [LARGE SCALE GENOMIC DNA]</scope>
</reference>
<organism evidence="2 3">
    <name type="scientific">Somion occarium</name>
    <dbReference type="NCBI Taxonomy" id="3059160"/>
    <lineage>
        <taxon>Eukaryota</taxon>
        <taxon>Fungi</taxon>
        <taxon>Dikarya</taxon>
        <taxon>Basidiomycota</taxon>
        <taxon>Agaricomycotina</taxon>
        <taxon>Agaricomycetes</taxon>
        <taxon>Polyporales</taxon>
        <taxon>Cerrenaceae</taxon>
        <taxon>Somion</taxon>
    </lineage>
</organism>
<gene>
    <name evidence="2" type="ORF">GFSPODELE1_LOCUS9393</name>
</gene>
<dbReference type="Proteomes" id="UP001497453">
    <property type="component" value="Chromosome 7"/>
</dbReference>
<dbReference type="EMBL" id="OZ037950">
    <property type="protein sequence ID" value="CAL1713637.1"/>
    <property type="molecule type" value="Genomic_DNA"/>
</dbReference>
<evidence type="ECO:0000313" key="3">
    <source>
        <dbReference type="Proteomes" id="UP001497453"/>
    </source>
</evidence>
<proteinExistence type="predicted"/>
<feature type="compositionally biased region" description="Basic and acidic residues" evidence="1">
    <location>
        <begin position="203"/>
        <end position="216"/>
    </location>
</feature>
<evidence type="ECO:0000256" key="1">
    <source>
        <dbReference type="SAM" id="MobiDB-lite"/>
    </source>
</evidence>
<accession>A0ABP1E318</accession>